<dbReference type="SUPFAM" id="SSF50965">
    <property type="entry name" value="Galactose oxidase, central domain"/>
    <property type="match status" value="2"/>
</dbReference>
<dbReference type="Gene3D" id="2.120.10.80">
    <property type="entry name" value="Kelch-type beta propeller"/>
    <property type="match status" value="1"/>
</dbReference>
<dbReference type="InterPro" id="IPR011043">
    <property type="entry name" value="Gal_Oxase/kelch_b-propeller"/>
</dbReference>
<dbReference type="EMBL" id="CAMXCT020003135">
    <property type="protein sequence ID" value="CAL1156037.1"/>
    <property type="molecule type" value="Genomic_DNA"/>
</dbReference>
<evidence type="ECO:0000313" key="2">
    <source>
        <dbReference type="EMBL" id="CAI4002662.1"/>
    </source>
</evidence>
<dbReference type="Proteomes" id="UP001152797">
    <property type="component" value="Unassembled WGS sequence"/>
</dbReference>
<dbReference type="OrthoDB" id="432085at2759"/>
<proteinExistence type="predicted"/>
<evidence type="ECO:0000313" key="3">
    <source>
        <dbReference type="EMBL" id="CAL4789974.1"/>
    </source>
</evidence>
<comment type="caution">
    <text evidence="2">The sequence shown here is derived from an EMBL/GenBank/DDBJ whole genome shotgun (WGS) entry which is preliminary data.</text>
</comment>
<accession>A0A9P1D1M2</accession>
<evidence type="ECO:0000313" key="4">
    <source>
        <dbReference type="Proteomes" id="UP001152797"/>
    </source>
</evidence>
<feature type="compositionally biased region" description="Acidic residues" evidence="1">
    <location>
        <begin position="542"/>
        <end position="564"/>
    </location>
</feature>
<dbReference type="PANTHER" id="PTHR23244">
    <property type="entry name" value="KELCH REPEAT DOMAIN"/>
    <property type="match status" value="1"/>
</dbReference>
<gene>
    <name evidence="2" type="ORF">C1SCF055_LOCUS28602</name>
</gene>
<feature type="compositionally biased region" description="Acidic residues" evidence="1">
    <location>
        <begin position="572"/>
        <end position="581"/>
    </location>
</feature>
<dbReference type="AlphaFoldDB" id="A0A9P1D1M2"/>
<name>A0A9P1D1M2_9DINO</name>
<evidence type="ECO:0008006" key="5">
    <source>
        <dbReference type="Google" id="ProtNLM"/>
    </source>
</evidence>
<dbReference type="InterPro" id="IPR015915">
    <property type="entry name" value="Kelch-typ_b-propeller"/>
</dbReference>
<organism evidence="2">
    <name type="scientific">Cladocopium goreaui</name>
    <dbReference type="NCBI Taxonomy" id="2562237"/>
    <lineage>
        <taxon>Eukaryota</taxon>
        <taxon>Sar</taxon>
        <taxon>Alveolata</taxon>
        <taxon>Dinophyceae</taxon>
        <taxon>Suessiales</taxon>
        <taxon>Symbiodiniaceae</taxon>
        <taxon>Cladocopium</taxon>
    </lineage>
</organism>
<feature type="region of interest" description="Disordered" evidence="1">
    <location>
        <begin position="528"/>
        <end position="606"/>
    </location>
</feature>
<reference evidence="2" key="1">
    <citation type="submission" date="2022-10" db="EMBL/GenBank/DDBJ databases">
        <authorList>
            <person name="Chen Y."/>
            <person name="Dougan E. K."/>
            <person name="Chan C."/>
            <person name="Rhodes N."/>
            <person name="Thang M."/>
        </authorList>
    </citation>
    <scope>NUCLEOTIDE SEQUENCE</scope>
</reference>
<feature type="compositionally biased region" description="Basic and acidic residues" evidence="1">
    <location>
        <begin position="528"/>
        <end position="541"/>
    </location>
</feature>
<keyword evidence="4" id="KW-1185">Reference proteome</keyword>
<dbReference type="EMBL" id="CAMXCT010003135">
    <property type="protein sequence ID" value="CAI4002662.1"/>
    <property type="molecule type" value="Genomic_DNA"/>
</dbReference>
<reference evidence="3 4" key="2">
    <citation type="submission" date="2024-05" db="EMBL/GenBank/DDBJ databases">
        <authorList>
            <person name="Chen Y."/>
            <person name="Shah S."/>
            <person name="Dougan E. K."/>
            <person name="Thang M."/>
            <person name="Chan C."/>
        </authorList>
    </citation>
    <scope>NUCLEOTIDE SEQUENCE [LARGE SCALE GENOMIC DNA]</scope>
</reference>
<protein>
    <recommendedName>
        <fullName evidence="5">F-box domain-containing protein</fullName>
    </recommendedName>
</protein>
<sequence length="606" mass="65518">MACRFCARRRKASDIEVLRQDIQQGKSEGEVALATAGSHTRSSGLRDLSEEVLSSVFRCLRATEVLTSLEPCSKFLQSILGEPDSLWTAFLAQEFPGEGRSLQSCADKAPKWLYRQLIQRRLCDTVEWRQVPLPRSNLGAREGSPGVFYKHGYVFMFGGWGFGPMRDLHVAALQTPMHFQEVMVQGSGPAPTYEAKTTVLEDAKDLDGDNSGVFRVIVTGGWRHGGYYEESGMYGIMEIDCRDGAVKARWVRTGSQMPRANHSATYVPPSIAGHLYPDGYLLVFGGCVNGTNSNAMSLLDFSNYHWTEIDMGASSPEPQNSHSATLVSCTVGSNGSKKLEYAILILGGGGGDASNGGPPRGGRDFVASEYWLCGLEGAQFRWEAHQSSVGPGGRGHVAVRLSGTDTVVMMGGGRPPLQRTCAVTTGISGITGNRARVLECKTKGPAARAFGGGCALPGGLAMVYGGWHPCKGTFSDVWVACFDDIGRNSAFFQQLPAPDVEAEEPEESGDEMAFNLVIRRLFRQMEGEGHEGMREGLRSGDEDSDSEEEEDENDESSEDMDGDGAEAPAPEDLQDLMDDLDSSAPLVESSDEDSPSSRRSGQDPRL</sequence>
<dbReference type="PANTHER" id="PTHR23244:SF456">
    <property type="entry name" value="MULTIPLE EPIDERMAL GROWTH FACTOR-LIKE DOMAINS PROTEIN 8"/>
    <property type="match status" value="1"/>
</dbReference>
<dbReference type="EMBL" id="CAMXCT030003135">
    <property type="protein sequence ID" value="CAL4789974.1"/>
    <property type="molecule type" value="Genomic_DNA"/>
</dbReference>
<evidence type="ECO:0000256" key="1">
    <source>
        <dbReference type="SAM" id="MobiDB-lite"/>
    </source>
</evidence>